<keyword evidence="1" id="KW-0805">Transcription regulation</keyword>
<dbReference type="Proteomes" id="UP000482800">
    <property type="component" value="Unassembled WGS sequence"/>
</dbReference>
<feature type="region of interest" description="Disordered" evidence="4">
    <location>
        <begin position="108"/>
        <end position="127"/>
    </location>
</feature>
<evidence type="ECO:0000256" key="2">
    <source>
        <dbReference type="ARBA" id="ARBA00023125"/>
    </source>
</evidence>
<accession>A0A6V8KFP3</accession>
<evidence type="ECO:0000256" key="1">
    <source>
        <dbReference type="ARBA" id="ARBA00023015"/>
    </source>
</evidence>
<proteinExistence type="predicted"/>
<dbReference type="InterPro" id="IPR020449">
    <property type="entry name" value="Tscrpt_reg_AraC-type_HTH"/>
</dbReference>
<evidence type="ECO:0000259" key="5">
    <source>
        <dbReference type="PROSITE" id="PS01124"/>
    </source>
</evidence>
<reference evidence="6 7" key="2">
    <citation type="submission" date="2020-03" db="EMBL/GenBank/DDBJ databases">
        <authorList>
            <person name="Ichikawa N."/>
            <person name="Kimura A."/>
            <person name="Kitahashi Y."/>
            <person name="Uohara A."/>
        </authorList>
    </citation>
    <scope>NUCLEOTIDE SEQUENCE [LARGE SCALE GENOMIC DNA]</scope>
    <source>
        <strain evidence="6 7">NBRC 108639</strain>
    </source>
</reference>
<dbReference type="InterPro" id="IPR009057">
    <property type="entry name" value="Homeodomain-like_sf"/>
</dbReference>
<dbReference type="EMBL" id="BLPF01000002">
    <property type="protein sequence ID" value="GFJ80879.1"/>
    <property type="molecule type" value="Genomic_DNA"/>
</dbReference>
<sequence>MLAADPSKPWTLAELAAVVHYSPYRLARMFRAHTGYPIAGYRRQLVLRASLPDAVARHSDLSSIAAAYGFSSHSHYTRMFRQVFGCTPSQAQAGLHVLTTYTTSPIAAESNSSVRPSPLTSPSPTAS</sequence>
<evidence type="ECO:0000256" key="3">
    <source>
        <dbReference type="ARBA" id="ARBA00023163"/>
    </source>
</evidence>
<name>A0A6V8KFP3_9ACTN</name>
<dbReference type="AlphaFoldDB" id="A0A6V8KFP3"/>
<dbReference type="SUPFAM" id="SSF46689">
    <property type="entry name" value="Homeodomain-like"/>
    <property type="match status" value="2"/>
</dbReference>
<feature type="compositionally biased region" description="Low complexity" evidence="4">
    <location>
        <begin position="112"/>
        <end position="127"/>
    </location>
</feature>
<keyword evidence="2" id="KW-0238">DNA-binding</keyword>
<evidence type="ECO:0000256" key="4">
    <source>
        <dbReference type="SAM" id="MobiDB-lite"/>
    </source>
</evidence>
<evidence type="ECO:0000313" key="6">
    <source>
        <dbReference type="EMBL" id="GFJ80879.1"/>
    </source>
</evidence>
<keyword evidence="3" id="KW-0804">Transcription</keyword>
<dbReference type="Pfam" id="PF12833">
    <property type="entry name" value="HTH_18"/>
    <property type="match status" value="1"/>
</dbReference>
<comment type="caution">
    <text evidence="6">The sequence shown here is derived from an EMBL/GenBank/DDBJ whole genome shotgun (WGS) entry which is preliminary data.</text>
</comment>
<feature type="domain" description="HTH araC/xylS-type" evidence="5">
    <location>
        <begin position="1"/>
        <end position="94"/>
    </location>
</feature>
<protein>
    <recommendedName>
        <fullName evidence="5">HTH araC/xylS-type domain-containing protein</fullName>
    </recommendedName>
</protein>
<reference evidence="6 7" key="1">
    <citation type="submission" date="2020-03" db="EMBL/GenBank/DDBJ databases">
        <title>Whole genome shotgun sequence of Phytohabitans houttuyneae NBRC 108639.</title>
        <authorList>
            <person name="Komaki H."/>
            <person name="Tamura T."/>
        </authorList>
    </citation>
    <scope>NUCLEOTIDE SEQUENCE [LARGE SCALE GENOMIC DNA]</scope>
    <source>
        <strain evidence="6 7">NBRC 108639</strain>
    </source>
</reference>
<dbReference type="GO" id="GO:0003700">
    <property type="term" value="F:DNA-binding transcription factor activity"/>
    <property type="evidence" value="ECO:0007669"/>
    <property type="project" value="InterPro"/>
</dbReference>
<dbReference type="GO" id="GO:0043565">
    <property type="term" value="F:sequence-specific DNA binding"/>
    <property type="evidence" value="ECO:0007669"/>
    <property type="project" value="InterPro"/>
</dbReference>
<evidence type="ECO:0000313" key="7">
    <source>
        <dbReference type="Proteomes" id="UP000482800"/>
    </source>
</evidence>
<dbReference type="PANTHER" id="PTHR47504">
    <property type="entry name" value="RIGHT ORIGIN-BINDING PROTEIN"/>
    <property type="match status" value="1"/>
</dbReference>
<dbReference type="InterPro" id="IPR050959">
    <property type="entry name" value="MarA-like"/>
</dbReference>
<dbReference type="PANTHER" id="PTHR47504:SF5">
    <property type="entry name" value="RIGHT ORIGIN-BINDING PROTEIN"/>
    <property type="match status" value="1"/>
</dbReference>
<organism evidence="6 7">
    <name type="scientific">Phytohabitans houttuyneae</name>
    <dbReference type="NCBI Taxonomy" id="1076126"/>
    <lineage>
        <taxon>Bacteria</taxon>
        <taxon>Bacillati</taxon>
        <taxon>Actinomycetota</taxon>
        <taxon>Actinomycetes</taxon>
        <taxon>Micromonosporales</taxon>
        <taxon>Micromonosporaceae</taxon>
    </lineage>
</organism>
<dbReference type="InterPro" id="IPR018060">
    <property type="entry name" value="HTH_AraC"/>
</dbReference>
<dbReference type="SMART" id="SM00342">
    <property type="entry name" value="HTH_ARAC"/>
    <property type="match status" value="1"/>
</dbReference>
<dbReference type="PROSITE" id="PS01124">
    <property type="entry name" value="HTH_ARAC_FAMILY_2"/>
    <property type="match status" value="1"/>
</dbReference>
<dbReference type="Gene3D" id="1.10.10.60">
    <property type="entry name" value="Homeodomain-like"/>
    <property type="match status" value="2"/>
</dbReference>
<dbReference type="PRINTS" id="PR00032">
    <property type="entry name" value="HTHARAC"/>
</dbReference>
<gene>
    <name evidence="6" type="ORF">Phou_050590</name>
</gene>
<keyword evidence="7" id="KW-1185">Reference proteome</keyword>